<dbReference type="AlphaFoldDB" id="A0A9J6E1M7"/>
<dbReference type="PANTHER" id="PTHR30575">
    <property type="entry name" value="PEPTIDASE M20"/>
    <property type="match status" value="1"/>
</dbReference>
<protein>
    <submittedName>
        <fullName evidence="1">Uncharacterized protein</fullName>
    </submittedName>
</protein>
<evidence type="ECO:0000313" key="2">
    <source>
        <dbReference type="Proteomes" id="UP000821866"/>
    </source>
</evidence>
<dbReference type="VEuPathDB" id="VectorBase:LOC119168157"/>
<dbReference type="PANTHER" id="PTHR30575:SF0">
    <property type="entry name" value="XAA-ARG DIPEPTIDASE"/>
    <property type="match status" value="1"/>
</dbReference>
<dbReference type="InterPro" id="IPR052030">
    <property type="entry name" value="Peptidase_M20/M20A_hydrolases"/>
</dbReference>
<reference evidence="1" key="2">
    <citation type="submission" date="2021-09" db="EMBL/GenBank/DDBJ databases">
        <authorList>
            <person name="Jia N."/>
            <person name="Wang J."/>
            <person name="Shi W."/>
            <person name="Du L."/>
            <person name="Sun Y."/>
            <person name="Zhan W."/>
            <person name="Jiang J."/>
            <person name="Wang Q."/>
            <person name="Zhang B."/>
            <person name="Ji P."/>
            <person name="Sakyi L.B."/>
            <person name="Cui X."/>
            <person name="Yuan T."/>
            <person name="Jiang B."/>
            <person name="Yang W."/>
            <person name="Lam T.T.-Y."/>
            <person name="Chang Q."/>
            <person name="Ding S."/>
            <person name="Wang X."/>
            <person name="Zhu J."/>
            <person name="Ruan X."/>
            <person name="Zhao L."/>
            <person name="Wei J."/>
            <person name="Que T."/>
            <person name="Du C."/>
            <person name="Cheng J."/>
            <person name="Dai P."/>
            <person name="Han X."/>
            <person name="Huang E."/>
            <person name="Gao Y."/>
            <person name="Liu J."/>
            <person name="Shao H."/>
            <person name="Ye R."/>
            <person name="Li L."/>
            <person name="Wei W."/>
            <person name="Wang X."/>
            <person name="Wang C."/>
            <person name="Huo Q."/>
            <person name="Li W."/>
            <person name="Guo W."/>
            <person name="Chen H."/>
            <person name="Chen S."/>
            <person name="Zhou L."/>
            <person name="Zhou L."/>
            <person name="Ni X."/>
            <person name="Tian J."/>
            <person name="Zhou Y."/>
            <person name="Sheng Y."/>
            <person name="Liu T."/>
            <person name="Pan Y."/>
            <person name="Xia L."/>
            <person name="Li J."/>
            <person name="Zhao F."/>
            <person name="Cao W."/>
        </authorList>
    </citation>
    <scope>NUCLEOTIDE SEQUENCE</scope>
    <source>
        <strain evidence="1">Rmic-2018</strain>
        <tissue evidence="1">Larvae</tissue>
    </source>
</reference>
<gene>
    <name evidence="1" type="ORF">HPB51_012651</name>
</gene>
<proteinExistence type="predicted"/>
<evidence type="ECO:0000313" key="1">
    <source>
        <dbReference type="EMBL" id="KAH8028065.1"/>
    </source>
</evidence>
<dbReference type="Proteomes" id="UP000821866">
    <property type="component" value="Chromosome 4"/>
</dbReference>
<organism evidence="1 2">
    <name type="scientific">Rhipicephalus microplus</name>
    <name type="common">Cattle tick</name>
    <name type="synonym">Boophilus microplus</name>
    <dbReference type="NCBI Taxonomy" id="6941"/>
    <lineage>
        <taxon>Eukaryota</taxon>
        <taxon>Metazoa</taxon>
        <taxon>Ecdysozoa</taxon>
        <taxon>Arthropoda</taxon>
        <taxon>Chelicerata</taxon>
        <taxon>Arachnida</taxon>
        <taxon>Acari</taxon>
        <taxon>Parasitiformes</taxon>
        <taxon>Ixodida</taxon>
        <taxon>Ixodoidea</taxon>
        <taxon>Ixodidae</taxon>
        <taxon>Rhipicephalinae</taxon>
        <taxon>Rhipicephalus</taxon>
        <taxon>Boophilus</taxon>
    </lineage>
</organism>
<dbReference type="Gene3D" id="3.40.630.10">
    <property type="entry name" value="Zn peptidases"/>
    <property type="match status" value="1"/>
</dbReference>
<dbReference type="SUPFAM" id="SSF53187">
    <property type="entry name" value="Zn-dependent exopeptidases"/>
    <property type="match status" value="1"/>
</dbReference>
<keyword evidence="2" id="KW-1185">Reference proteome</keyword>
<accession>A0A9J6E1M7</accession>
<name>A0A9J6E1M7_RHIMP</name>
<comment type="caution">
    <text evidence="1">The sequence shown here is derived from an EMBL/GenBank/DDBJ whole genome shotgun (WGS) entry which is preliminary data.</text>
</comment>
<sequence>MRQYLKTENTKSYFERDFFPSSQDVIRFRSTSPAMAGADYSPAVCKAVDESASRLRQLSMDLWNNPELAFKEVKSHDLLTWFLEERGLKVQRKVPPGHGV</sequence>
<dbReference type="EMBL" id="JABSTU010000006">
    <property type="protein sequence ID" value="KAH8028065.1"/>
    <property type="molecule type" value="Genomic_DNA"/>
</dbReference>
<dbReference type="GO" id="GO:0016805">
    <property type="term" value="F:dipeptidase activity"/>
    <property type="evidence" value="ECO:0007669"/>
    <property type="project" value="TreeGrafter"/>
</dbReference>
<reference evidence="1" key="1">
    <citation type="journal article" date="2020" name="Cell">
        <title>Large-Scale Comparative Analyses of Tick Genomes Elucidate Their Genetic Diversity and Vector Capacities.</title>
        <authorList>
            <consortium name="Tick Genome and Microbiome Consortium (TIGMIC)"/>
            <person name="Jia N."/>
            <person name="Wang J."/>
            <person name="Shi W."/>
            <person name="Du L."/>
            <person name="Sun Y."/>
            <person name="Zhan W."/>
            <person name="Jiang J.F."/>
            <person name="Wang Q."/>
            <person name="Zhang B."/>
            <person name="Ji P."/>
            <person name="Bell-Sakyi L."/>
            <person name="Cui X.M."/>
            <person name="Yuan T.T."/>
            <person name="Jiang B.G."/>
            <person name="Yang W.F."/>
            <person name="Lam T.T."/>
            <person name="Chang Q.C."/>
            <person name="Ding S.J."/>
            <person name="Wang X.J."/>
            <person name="Zhu J.G."/>
            <person name="Ruan X.D."/>
            <person name="Zhao L."/>
            <person name="Wei J.T."/>
            <person name="Ye R.Z."/>
            <person name="Que T.C."/>
            <person name="Du C.H."/>
            <person name="Zhou Y.H."/>
            <person name="Cheng J.X."/>
            <person name="Dai P.F."/>
            <person name="Guo W.B."/>
            <person name="Han X.H."/>
            <person name="Huang E.J."/>
            <person name="Li L.F."/>
            <person name="Wei W."/>
            <person name="Gao Y.C."/>
            <person name="Liu J.Z."/>
            <person name="Shao H.Z."/>
            <person name="Wang X."/>
            <person name="Wang C.C."/>
            <person name="Yang T.C."/>
            <person name="Huo Q.B."/>
            <person name="Li W."/>
            <person name="Chen H.Y."/>
            <person name="Chen S.E."/>
            <person name="Zhou L.G."/>
            <person name="Ni X.B."/>
            <person name="Tian J.H."/>
            <person name="Sheng Y."/>
            <person name="Liu T."/>
            <person name="Pan Y.S."/>
            <person name="Xia L.Y."/>
            <person name="Li J."/>
            <person name="Zhao F."/>
            <person name="Cao W.C."/>
        </authorList>
    </citation>
    <scope>NUCLEOTIDE SEQUENCE</scope>
    <source>
        <strain evidence="1">Rmic-2018</strain>
    </source>
</reference>